<evidence type="ECO:0000256" key="1">
    <source>
        <dbReference type="SAM" id="MobiDB-lite"/>
    </source>
</evidence>
<evidence type="ECO:0000313" key="3">
    <source>
        <dbReference type="Proteomes" id="UP000016931"/>
    </source>
</evidence>
<dbReference type="Proteomes" id="UP000016931">
    <property type="component" value="Unassembled WGS sequence"/>
</dbReference>
<dbReference type="STRING" id="692275.N1QLW9"/>
<dbReference type="HOGENOM" id="CLU_508217_0_0_1"/>
<reference evidence="2 3" key="1">
    <citation type="journal article" date="2012" name="PLoS Pathog.">
        <title>Diverse lifestyles and strategies of plant pathogenesis encoded in the genomes of eighteen Dothideomycetes fungi.</title>
        <authorList>
            <person name="Ohm R.A."/>
            <person name="Feau N."/>
            <person name="Henrissat B."/>
            <person name="Schoch C.L."/>
            <person name="Horwitz B.A."/>
            <person name="Barry K.W."/>
            <person name="Condon B.J."/>
            <person name="Copeland A.C."/>
            <person name="Dhillon B."/>
            <person name="Glaser F."/>
            <person name="Hesse C.N."/>
            <person name="Kosti I."/>
            <person name="LaButti K."/>
            <person name="Lindquist E.A."/>
            <person name="Lucas S."/>
            <person name="Salamov A.A."/>
            <person name="Bradshaw R.E."/>
            <person name="Ciuffetti L."/>
            <person name="Hamelin R.C."/>
            <person name="Kema G.H.J."/>
            <person name="Lawrence C."/>
            <person name="Scott J.A."/>
            <person name="Spatafora J.W."/>
            <person name="Turgeon B.G."/>
            <person name="de Wit P.J.G.M."/>
            <person name="Zhong S."/>
            <person name="Goodwin S.B."/>
            <person name="Grigoriev I.V."/>
        </authorList>
    </citation>
    <scope>NUCLEOTIDE SEQUENCE [LARGE SCALE GENOMIC DNA]</scope>
    <source>
        <strain evidence="2 3">SO2202</strain>
    </source>
</reference>
<proteinExistence type="predicted"/>
<name>N1QLW9_SPHMS</name>
<sequence length="536" mass="59600">MKKHFNYFATEVTSDRLQRSGGMISAPAVIPSLPLWCVPNRRYPLVKRPRRQHEHNEKQLTSLNNKPGTLLDQSNTAIANIHLKQQRQSELHIRNRKCYGVIQHDVVDTSVSIDSQLIAFQAEQQRLLDSLSARTRSFIDQEVANLSATRLTLEGQDSAFSRLHQDLATQTIRGKDQMDKSIKEVGPLKERLLKTTVETGIAELGAAAMFGEMSGKTVEQRDEPQCLRAQLSDANQQLEKSQSQPLDMLSEFVANKKALRERENDEMMRQMQQILKANRHTSAGTLCSESFGKLLEQSTALGSQATECEDRAITRFDDDYATADKFIEAFGMAPSAAQDQTTRFEEERIRRLDHETQLIDHVVFRLQEQIIVQHEVHKRSLSGLAVAVPDSYVDVQDSIAASVDHLRALMTTLLKMPTRHERSPSPKHPSSTKTVVFTDSDAAPAGWSTQNKASNLRELDPNIYMNKLTTVSSLKRSAASSASAIVSEEDKEDSIPTSCQFSAVDQTVTCGAIGAYGESCAWRGHGKASGPRAPAS</sequence>
<organism evidence="2 3">
    <name type="scientific">Sphaerulina musiva (strain SO2202)</name>
    <name type="common">Poplar stem canker fungus</name>
    <name type="synonym">Septoria musiva</name>
    <dbReference type="NCBI Taxonomy" id="692275"/>
    <lineage>
        <taxon>Eukaryota</taxon>
        <taxon>Fungi</taxon>
        <taxon>Dikarya</taxon>
        <taxon>Ascomycota</taxon>
        <taxon>Pezizomycotina</taxon>
        <taxon>Dothideomycetes</taxon>
        <taxon>Dothideomycetidae</taxon>
        <taxon>Mycosphaerellales</taxon>
        <taxon>Mycosphaerellaceae</taxon>
        <taxon>Sphaerulina</taxon>
    </lineage>
</organism>
<feature type="region of interest" description="Disordered" evidence="1">
    <location>
        <begin position="48"/>
        <end position="67"/>
    </location>
</feature>
<dbReference type="GeneID" id="27898158"/>
<dbReference type="EMBL" id="KB456260">
    <property type="protein sequence ID" value="EMF17222.1"/>
    <property type="molecule type" value="Genomic_DNA"/>
</dbReference>
<dbReference type="AlphaFoldDB" id="N1QLW9"/>
<evidence type="ECO:0000313" key="2">
    <source>
        <dbReference type="EMBL" id="EMF17222.1"/>
    </source>
</evidence>
<protein>
    <submittedName>
        <fullName evidence="2">Uncharacterized protein</fullName>
    </submittedName>
</protein>
<gene>
    <name evidence="2" type="ORF">SEPMUDRAFT_113232</name>
</gene>
<dbReference type="RefSeq" id="XP_016765343.1">
    <property type="nucleotide sequence ID" value="XM_016901021.1"/>
</dbReference>
<accession>N1QLW9</accession>
<keyword evidence="3" id="KW-1185">Reference proteome</keyword>